<keyword evidence="11" id="KW-1185">Reference proteome</keyword>
<dbReference type="Proteomes" id="UP001562354">
    <property type="component" value="Unassembled WGS sequence"/>
</dbReference>
<dbReference type="RefSeq" id="XP_069203967.1">
    <property type="nucleotide sequence ID" value="XM_069340498.1"/>
</dbReference>
<feature type="region of interest" description="Disordered" evidence="8">
    <location>
        <begin position="364"/>
        <end position="455"/>
    </location>
</feature>
<dbReference type="GeneID" id="95975025"/>
<evidence type="ECO:0000256" key="2">
    <source>
        <dbReference type="ARBA" id="ARBA00004496"/>
    </source>
</evidence>
<evidence type="ECO:0000256" key="4">
    <source>
        <dbReference type="ARBA" id="ARBA00023015"/>
    </source>
</evidence>
<feature type="compositionally biased region" description="Low complexity" evidence="8">
    <location>
        <begin position="368"/>
        <end position="385"/>
    </location>
</feature>
<feature type="compositionally biased region" description="Polar residues" evidence="8">
    <location>
        <begin position="256"/>
        <end position="265"/>
    </location>
</feature>
<dbReference type="InterPro" id="IPR021740">
    <property type="entry name" value="Velvet"/>
</dbReference>
<dbReference type="InterPro" id="IPR037525">
    <property type="entry name" value="Velvet_dom"/>
</dbReference>
<evidence type="ECO:0000256" key="1">
    <source>
        <dbReference type="ARBA" id="ARBA00004123"/>
    </source>
</evidence>
<feature type="compositionally biased region" description="Basic residues" evidence="8">
    <location>
        <begin position="219"/>
        <end position="228"/>
    </location>
</feature>
<sequence length="586" mass="64537">MERIISVPNETHAQTSRIARDGRKITYKLKVLQQPERARACGSGAKSSADRRPVDPPPIVELRIYEGANEEKDVTFQLSANYFLFATLEQARPIAQGRVPQDPSRATVLTGTPVAGMVYLDRPEPAGYFIFPDLSVRHEGKYRLGFSLYEELKDIKDADRVDENDSKAQGLGEAHVTHRLEVRSQPFTVYSAKRFPGLASSTSLSRTVAEQGCRVRIRRDVRMRRREKPGKDGYDGYSDGGYERARHSATPDMYQQHLQASQGIVNQRERTASISSHHSIVAAPDVRRTSLQDMAQSQAYAPSAAYGAPAPSALQNSQAAAAMSQPSQYGGPVAQQYAPQYSYQQAPMPPPQMSYSGYQYASTAAPVHQQQQQQQHQQQTYQYSQPPHVTSMSQYDSHSHARNPSSDYGSTIGTDSRRSSGVVAPPTYSYGQQAQGMHAQYPPHSGSYSMPSTTREPVQHATTAIHSGAPMTSQILPPINTTMQPRDKIEAATATSGISPTHPYYGKGLGQTAPDAGAHAGSKRGYDRVFSTTHMHEPLRQGARPSSPYVHQNGHSMDQSHDDGIVKMMYRRADGREIARPLPPSI</sequence>
<feature type="compositionally biased region" description="Polar residues" evidence="8">
    <location>
        <begin position="387"/>
        <end position="414"/>
    </location>
</feature>
<dbReference type="Gene3D" id="2.60.40.3960">
    <property type="entry name" value="Velvet domain"/>
    <property type="match status" value="1"/>
</dbReference>
<evidence type="ECO:0000256" key="8">
    <source>
        <dbReference type="SAM" id="MobiDB-lite"/>
    </source>
</evidence>
<comment type="similarity">
    <text evidence="7">Belongs to the velvet family. VeA subfamily.</text>
</comment>
<feature type="domain" description="Velvet" evidence="9">
    <location>
        <begin position="22"/>
        <end position="218"/>
    </location>
</feature>
<evidence type="ECO:0000256" key="7">
    <source>
        <dbReference type="ARBA" id="ARBA00038005"/>
    </source>
</evidence>
<dbReference type="InterPro" id="IPR038491">
    <property type="entry name" value="Velvet_dom_sf"/>
</dbReference>
<proteinExistence type="inferred from homology"/>
<keyword evidence="4" id="KW-0805">Transcription regulation</keyword>
<evidence type="ECO:0000313" key="10">
    <source>
        <dbReference type="EMBL" id="KAL1311118.1"/>
    </source>
</evidence>
<evidence type="ECO:0000256" key="5">
    <source>
        <dbReference type="ARBA" id="ARBA00023163"/>
    </source>
</evidence>
<feature type="region of interest" description="Disordered" evidence="8">
    <location>
        <begin position="219"/>
        <end position="281"/>
    </location>
</feature>
<dbReference type="PANTHER" id="PTHR33572">
    <property type="entry name" value="SPORE DEVELOPMENT REGULATOR VOSA"/>
    <property type="match status" value="1"/>
</dbReference>
<dbReference type="PANTHER" id="PTHR33572:SF14">
    <property type="entry name" value="DEVELOPMENTAL AND SECONDARY METABOLISM REGULATOR VEA"/>
    <property type="match status" value="1"/>
</dbReference>
<name>A0ABR3PNI2_9PEZI</name>
<dbReference type="EMBL" id="JBFMKM010000003">
    <property type="protein sequence ID" value="KAL1311118.1"/>
    <property type="molecule type" value="Genomic_DNA"/>
</dbReference>
<evidence type="ECO:0000256" key="6">
    <source>
        <dbReference type="ARBA" id="ARBA00023242"/>
    </source>
</evidence>
<dbReference type="PROSITE" id="PS51821">
    <property type="entry name" value="VELVET"/>
    <property type="match status" value="1"/>
</dbReference>
<reference evidence="10 11" key="1">
    <citation type="submission" date="2024-07" db="EMBL/GenBank/DDBJ databases">
        <title>Draft sequence of the Neodothiora populina.</title>
        <authorList>
            <person name="Drown D.D."/>
            <person name="Schuette U.S."/>
            <person name="Buechlein A.B."/>
            <person name="Rusch D.R."/>
            <person name="Winton L.W."/>
            <person name="Adams G.A."/>
        </authorList>
    </citation>
    <scope>NUCLEOTIDE SEQUENCE [LARGE SCALE GENOMIC DNA]</scope>
    <source>
        <strain evidence="10 11">CPC 39397</strain>
    </source>
</reference>
<evidence type="ECO:0000259" key="9">
    <source>
        <dbReference type="PROSITE" id="PS51821"/>
    </source>
</evidence>
<accession>A0ABR3PNI2</accession>
<keyword evidence="5" id="KW-0804">Transcription</keyword>
<protein>
    <recommendedName>
        <fullName evidence="9">Velvet domain-containing protein</fullName>
    </recommendedName>
</protein>
<gene>
    <name evidence="10" type="ORF">AAFC00_001322</name>
</gene>
<keyword evidence="6" id="KW-0539">Nucleus</keyword>
<dbReference type="Pfam" id="PF11754">
    <property type="entry name" value="Velvet"/>
    <property type="match status" value="2"/>
</dbReference>
<comment type="caution">
    <text evidence="10">The sequence shown here is derived from an EMBL/GenBank/DDBJ whole genome shotgun (WGS) entry which is preliminary data.</text>
</comment>
<organism evidence="10 11">
    <name type="scientific">Neodothiora populina</name>
    <dbReference type="NCBI Taxonomy" id="2781224"/>
    <lineage>
        <taxon>Eukaryota</taxon>
        <taxon>Fungi</taxon>
        <taxon>Dikarya</taxon>
        <taxon>Ascomycota</taxon>
        <taxon>Pezizomycotina</taxon>
        <taxon>Dothideomycetes</taxon>
        <taxon>Dothideomycetidae</taxon>
        <taxon>Dothideales</taxon>
        <taxon>Dothioraceae</taxon>
        <taxon>Neodothiora</taxon>
    </lineage>
</organism>
<keyword evidence="3" id="KW-0963">Cytoplasm</keyword>
<evidence type="ECO:0000256" key="3">
    <source>
        <dbReference type="ARBA" id="ARBA00022490"/>
    </source>
</evidence>
<evidence type="ECO:0000313" key="11">
    <source>
        <dbReference type="Proteomes" id="UP001562354"/>
    </source>
</evidence>
<comment type="subcellular location">
    <subcellularLocation>
        <location evidence="2">Cytoplasm</location>
    </subcellularLocation>
    <subcellularLocation>
        <location evidence="1">Nucleus</location>
    </subcellularLocation>
</comment>
<feature type="compositionally biased region" description="Polar residues" evidence="8">
    <location>
        <begin position="446"/>
        <end position="455"/>
    </location>
</feature>